<dbReference type="PROSITE" id="PS51257">
    <property type="entry name" value="PROKAR_LIPOPROTEIN"/>
    <property type="match status" value="1"/>
</dbReference>
<feature type="domain" description="Cytochrome c" evidence="9">
    <location>
        <begin position="59"/>
        <end position="139"/>
    </location>
</feature>
<dbReference type="GO" id="GO:0020037">
    <property type="term" value="F:heme binding"/>
    <property type="evidence" value="ECO:0007669"/>
    <property type="project" value="InterPro"/>
</dbReference>
<dbReference type="AlphaFoldDB" id="A0A0M4D3T2"/>
<keyword evidence="11" id="KW-1185">Reference proteome</keyword>
<dbReference type="InterPro" id="IPR002323">
    <property type="entry name" value="Cyt_CIE"/>
</dbReference>
<dbReference type="Proteomes" id="UP000057158">
    <property type="component" value="Chromosome"/>
</dbReference>
<reference evidence="10 11" key="1">
    <citation type="submission" date="2015-07" db="EMBL/GenBank/DDBJ databases">
        <title>Isolation and Genomic Characterization of a Novel Halophilic Metal-Reducing Deltaproteobacterium from the Deep Subsurface.</title>
        <authorList>
            <person name="Badalamenti J.P."/>
            <person name="Summers Z.M."/>
            <person name="Gralnick J.A."/>
            <person name="Bond D.R."/>
        </authorList>
    </citation>
    <scope>NUCLEOTIDE SEQUENCE [LARGE SCALE GENOMIC DNA]</scope>
    <source>
        <strain evidence="10 11">WTL</strain>
    </source>
</reference>
<evidence type="ECO:0000256" key="4">
    <source>
        <dbReference type="ARBA" id="ARBA00022982"/>
    </source>
</evidence>
<keyword evidence="4" id="KW-0249">Electron transport</keyword>
<dbReference type="PANTHER" id="PTHR40942:SF2">
    <property type="entry name" value="CYTOCHROME-RELATED"/>
    <property type="match status" value="1"/>
</dbReference>
<feature type="compositionally biased region" description="Basic and acidic residues" evidence="7">
    <location>
        <begin position="25"/>
        <end position="34"/>
    </location>
</feature>
<accession>A0A0M4D3T2</accession>
<keyword evidence="8" id="KW-0732">Signal</keyword>
<dbReference type="RefSeq" id="WP_082351002.1">
    <property type="nucleotide sequence ID" value="NZ_CP010802.1"/>
</dbReference>
<dbReference type="Pfam" id="PF13442">
    <property type="entry name" value="Cytochrome_CBB3"/>
    <property type="match status" value="1"/>
</dbReference>
<evidence type="ECO:0000313" key="10">
    <source>
        <dbReference type="EMBL" id="ALC15122.1"/>
    </source>
</evidence>
<dbReference type="PATRIC" id="fig|1603606.3.peg.355"/>
<dbReference type="InterPro" id="IPR009056">
    <property type="entry name" value="Cyt_c-like_dom"/>
</dbReference>
<dbReference type="PROSITE" id="PS51007">
    <property type="entry name" value="CYTC"/>
    <property type="match status" value="1"/>
</dbReference>
<evidence type="ECO:0000256" key="7">
    <source>
        <dbReference type="SAM" id="MobiDB-lite"/>
    </source>
</evidence>
<proteinExistence type="predicted"/>
<evidence type="ECO:0000313" key="11">
    <source>
        <dbReference type="Proteomes" id="UP000057158"/>
    </source>
</evidence>
<keyword evidence="2 6" id="KW-0349">Heme</keyword>
<dbReference type="GO" id="GO:0009055">
    <property type="term" value="F:electron transfer activity"/>
    <property type="evidence" value="ECO:0007669"/>
    <property type="project" value="InterPro"/>
</dbReference>
<evidence type="ECO:0000256" key="8">
    <source>
        <dbReference type="SAM" id="SignalP"/>
    </source>
</evidence>
<protein>
    <submittedName>
        <fullName evidence="10">Monoheme cytochrome c</fullName>
    </submittedName>
</protein>
<name>A0A0M4D3T2_9BACT</name>
<dbReference type="Gene3D" id="1.10.760.10">
    <property type="entry name" value="Cytochrome c-like domain"/>
    <property type="match status" value="1"/>
</dbReference>
<feature type="signal peptide" evidence="8">
    <location>
        <begin position="1"/>
        <end position="21"/>
    </location>
</feature>
<evidence type="ECO:0000256" key="5">
    <source>
        <dbReference type="ARBA" id="ARBA00023004"/>
    </source>
</evidence>
<evidence type="ECO:0000256" key="3">
    <source>
        <dbReference type="ARBA" id="ARBA00022723"/>
    </source>
</evidence>
<dbReference type="PRINTS" id="PR00607">
    <property type="entry name" value="CYTCHROMECIE"/>
</dbReference>
<organism evidence="10 11">
    <name type="scientific">Desulfuromonas soudanensis</name>
    <dbReference type="NCBI Taxonomy" id="1603606"/>
    <lineage>
        <taxon>Bacteria</taxon>
        <taxon>Pseudomonadati</taxon>
        <taxon>Thermodesulfobacteriota</taxon>
        <taxon>Desulfuromonadia</taxon>
        <taxon>Desulfuromonadales</taxon>
        <taxon>Desulfuromonadaceae</taxon>
        <taxon>Desulfuromonas</taxon>
    </lineage>
</organism>
<dbReference type="KEGG" id="des:DSOUD_0327"/>
<dbReference type="STRING" id="1603606.DSOUD_0327"/>
<evidence type="ECO:0000256" key="1">
    <source>
        <dbReference type="ARBA" id="ARBA00022448"/>
    </source>
</evidence>
<gene>
    <name evidence="10" type="ORF">DSOUD_0327</name>
</gene>
<dbReference type="InterPro" id="IPR036909">
    <property type="entry name" value="Cyt_c-like_dom_sf"/>
</dbReference>
<dbReference type="EMBL" id="CP010802">
    <property type="protein sequence ID" value="ALC15122.1"/>
    <property type="molecule type" value="Genomic_DNA"/>
</dbReference>
<dbReference type="GO" id="GO:0005506">
    <property type="term" value="F:iron ion binding"/>
    <property type="evidence" value="ECO:0007669"/>
    <property type="project" value="InterPro"/>
</dbReference>
<sequence length="140" mass="14953">MLNSRTKWVIALLVVFLAAMACSKKEETRTEEMKQTSPAEQKGTAMEQANEQMAAGSTEASDQGKAVYQNNCSSCHETGVSGAPKMGDKTAWDSLIAKGKEELVQSVINGKGAMPPKAGNPALSEGEIRAAVDYMVDQVR</sequence>
<keyword evidence="1" id="KW-0813">Transport</keyword>
<dbReference type="OrthoDB" id="9811281at2"/>
<evidence type="ECO:0000259" key="9">
    <source>
        <dbReference type="PROSITE" id="PS51007"/>
    </source>
</evidence>
<evidence type="ECO:0000256" key="6">
    <source>
        <dbReference type="PROSITE-ProRule" id="PRU00433"/>
    </source>
</evidence>
<feature type="chain" id="PRO_5005791848" evidence="8">
    <location>
        <begin position="22"/>
        <end position="140"/>
    </location>
</feature>
<keyword evidence="3 6" id="KW-0479">Metal-binding</keyword>
<dbReference type="PANTHER" id="PTHR40942">
    <property type="match status" value="1"/>
</dbReference>
<keyword evidence="5 6" id="KW-0408">Iron</keyword>
<dbReference type="SUPFAM" id="SSF46626">
    <property type="entry name" value="Cytochrome c"/>
    <property type="match status" value="1"/>
</dbReference>
<evidence type="ECO:0000256" key="2">
    <source>
        <dbReference type="ARBA" id="ARBA00022617"/>
    </source>
</evidence>
<feature type="region of interest" description="Disordered" evidence="7">
    <location>
        <begin position="25"/>
        <end position="62"/>
    </location>
</feature>